<comment type="caution">
    <text evidence="4">The sequence shown here is derived from an EMBL/GenBank/DDBJ whole genome shotgun (WGS) entry which is preliminary data.</text>
</comment>
<evidence type="ECO:0000313" key="4">
    <source>
        <dbReference type="EMBL" id="MCZ0863105.1"/>
    </source>
</evidence>
<proteinExistence type="predicted"/>
<dbReference type="NCBIfam" id="TIGR04126">
    <property type="entry name" value="PGF_CTERM"/>
    <property type="match status" value="1"/>
</dbReference>
<keyword evidence="2" id="KW-0472">Membrane</keyword>
<feature type="transmembrane region" description="Helical" evidence="2">
    <location>
        <begin position="934"/>
        <end position="952"/>
    </location>
</feature>
<dbReference type="NCBIfam" id="NF041431">
    <property type="entry name" value="S_layer_MEMAR"/>
    <property type="match status" value="1"/>
</dbReference>
<protein>
    <submittedName>
        <fullName evidence="4">PGF-CTERM sorting domain-containing protein</fullName>
    </submittedName>
</protein>
<dbReference type="InterPro" id="IPR026371">
    <property type="entry name" value="PGF_CTERM"/>
</dbReference>
<gene>
    <name evidence="4" type="ORF">O0S09_07565</name>
</gene>
<evidence type="ECO:0000256" key="2">
    <source>
        <dbReference type="SAM" id="Phobius"/>
    </source>
</evidence>
<evidence type="ECO:0000313" key="5">
    <source>
        <dbReference type="Proteomes" id="UP001141336"/>
    </source>
</evidence>
<dbReference type="Proteomes" id="UP001141336">
    <property type="component" value="Unassembled WGS sequence"/>
</dbReference>
<sequence length="955" mass="101248">MKIMAVLAVLLAAALFVGAAAAAAPTEGDKTVNITYLNGSVDTPIPADGLSVTVGEKVTFNVTQNASAGVNVDWSKITLNYTTTEGYWDDGMTIKSAFSAASIAPFTFTEVGTYWIAAVNSTDSKFNSSIVKVIVSDVPAAKSYGPVFVNQMINASMFGQNSDVILYKLSGDANPAVLDTIKVTVADMRLLSEQVGSNTGVWYIGNPSNKGDYVAIWYPEISLKAELTTGADGATSGDSIDGKTINKNTQISFIIEAAKLGGVNVGGAGEAGVAQAKIIFSTPVSGKTTTFGVYGTPSSEANFIGLNITDARNIALKTGVSAGQNAAAGTWTAQAEFTSPGTFSDYAKKSNMVSFTIQSTTLTITAAKDSVIRSNPFTVTIQGDSKTNYSVYIDSPAINEVNPTLQPGQSGFQSGFAPSELTFDTNYKILNGQINYSNYAYPIGGVFQTDASGQRTVQFNTADNTEDKTYTIKVSGFNETEKAWDSSNYDKVKVKVEKGAVTIAASGDGSYYIGDEIKLTGTNTDSDTIFLFVTGQNLKQNGVILKALPSMREAYTATSGDTVAVKTDDTWEYKWDTTRIGVDTGAYTIYATSRLTNGKSSDPIVTTSPLGTAWDASFGVGTINDKYVAVKLSDSEYATISVNLKQPFLSAVPSSTVIAQGDKLYITGTAEGNPSTLKMFIFGPNYFADESITVNDDGSYEKKFDIPSDLSSNQYFVVVQHPMYNGLFDVELKDAGDYTYFYINNKTTGNLAGTQGSFIVKGDNKLQGSQAADALTKMIDDANIDDIYTKLTFTVAAPWIRINNPGDQAMGSKFTITGTTNLAINDQILVEVMSSSFTAVDKTSTSTTSGVSQATKVVAGDGTENVWSIEVDSTNWKLDEYTIKVNGIEVDVSTTTNFNLVEKVVTTTPTTAVPTGATPTATTAKPTETPKTPGFGAFIALAGLGAVALLVLRRN</sequence>
<feature type="domain" description="PGF-CTERM archaeal protein-sorting signal" evidence="3">
    <location>
        <begin position="932"/>
        <end position="954"/>
    </location>
</feature>
<keyword evidence="2" id="KW-0812">Transmembrane</keyword>
<organism evidence="4 5">
    <name type="scientific">Methanocorpusculum vombati</name>
    <dbReference type="NCBI Taxonomy" id="3002864"/>
    <lineage>
        <taxon>Archaea</taxon>
        <taxon>Methanobacteriati</taxon>
        <taxon>Methanobacteriota</taxon>
        <taxon>Stenosarchaea group</taxon>
        <taxon>Methanomicrobia</taxon>
        <taxon>Methanomicrobiales</taxon>
        <taxon>Methanocorpusculaceae</taxon>
        <taxon>Methanocorpusculum</taxon>
    </lineage>
</organism>
<evidence type="ECO:0000256" key="1">
    <source>
        <dbReference type="ARBA" id="ARBA00022729"/>
    </source>
</evidence>
<keyword evidence="1" id="KW-0732">Signal</keyword>
<keyword evidence="5" id="KW-1185">Reference proteome</keyword>
<name>A0ABT4IMX4_9EURY</name>
<accession>A0ABT4IMX4</accession>
<keyword evidence="2" id="KW-1133">Transmembrane helix</keyword>
<dbReference type="RefSeq" id="WP_268923365.1">
    <property type="nucleotide sequence ID" value="NZ_JAPTGC010000009.1"/>
</dbReference>
<dbReference type="Pfam" id="PF18204">
    <property type="entry name" value="PGF-CTERM"/>
    <property type="match status" value="1"/>
</dbReference>
<dbReference type="SUPFAM" id="SSF49503">
    <property type="entry name" value="Cupredoxins"/>
    <property type="match status" value="1"/>
</dbReference>
<dbReference type="EMBL" id="JAPTGC010000009">
    <property type="protein sequence ID" value="MCZ0863105.1"/>
    <property type="molecule type" value="Genomic_DNA"/>
</dbReference>
<reference evidence="4" key="1">
    <citation type="submission" date="2022-12" db="EMBL/GenBank/DDBJ databases">
        <title>Isolation and characterisation of novel Methanocorpusculum spp. from native Australian herbivores indicates the genus is ancestrally host-associated.</title>
        <authorList>
            <person name="Volmer J.G."/>
            <person name="Soo R.M."/>
            <person name="Evans P.N."/>
            <person name="Hoedt E.C."/>
            <person name="Astorga Alsina A.L."/>
            <person name="Woodcroft B.J."/>
            <person name="Tyson G.W."/>
            <person name="Hugenholtz P."/>
            <person name="Morrison M."/>
        </authorList>
    </citation>
    <scope>NUCLEOTIDE SEQUENCE</scope>
    <source>
        <strain evidence="4">CW153</strain>
    </source>
</reference>
<dbReference type="InterPro" id="IPR008972">
    <property type="entry name" value="Cupredoxin"/>
</dbReference>
<evidence type="ECO:0000259" key="3">
    <source>
        <dbReference type="Pfam" id="PF18204"/>
    </source>
</evidence>